<dbReference type="AlphaFoldDB" id="A0A1V6QPZ5"/>
<dbReference type="GO" id="GO:0005634">
    <property type="term" value="C:nucleus"/>
    <property type="evidence" value="ECO:0007669"/>
    <property type="project" value="TreeGrafter"/>
</dbReference>
<dbReference type="GO" id="GO:0000981">
    <property type="term" value="F:DNA-binding transcription factor activity, RNA polymerase II-specific"/>
    <property type="evidence" value="ECO:0007669"/>
    <property type="project" value="TreeGrafter"/>
</dbReference>
<keyword evidence="3" id="KW-0862">Zinc</keyword>
<dbReference type="PROSITE" id="PS50865">
    <property type="entry name" value="ZF_MYND_2"/>
    <property type="match status" value="1"/>
</dbReference>
<accession>A0A1V6QPZ5</accession>
<dbReference type="Pfam" id="PF01753">
    <property type="entry name" value="zf-MYND"/>
    <property type="match status" value="1"/>
</dbReference>
<evidence type="ECO:0000313" key="6">
    <source>
        <dbReference type="EMBL" id="OQD91268.1"/>
    </source>
</evidence>
<dbReference type="STRING" id="60172.A0A1V6QPZ5"/>
<sequence length="1210" mass="134215">MLAPEIANLVQFFYPIGNTPAVSLTQDLPPKKKADLLLLGCGDVRHILFTVHTEQHGRDPRPLDITCCDVDTAVIARNIVLLSLVLDDVDGANDQLIWNIFYHFRIDEGSLDLLQRQTTKLLSLSTSLHTWQQSEYGQVIRMCDRISLERVRDMWRFYGEKREGDVLRHFKKKLDDGMRVSQEFQKSVIGDKMSVITGIRAAAPACLQATRALGDLYKNYWAFGTTETDKTTRSLAVNSNPMFAPKDGNMFLHYGTDPVLGFHIGSCYAPIKPTSPESGSSSANPELHEIVKTAKTEFGTWTKSFRAHSKADLITLRFFIGDAVAFAYALQQIRTTGPSKSSHWYRDRYHFEPLVLDDESYLKTSAPLVFDIIDTSNLIDHLGALNLLTATSPLLRNSLSATLYSEKLVRTQETQISLLETLLCGDMPTVTSLLGLVPVEVATSSAFSSAGDEALCQDTPGPSSKAGQVFSRIAWKRPLNPVDVAVNTLGLIHFDSAGLAQVLYRVLLKMFAHEDVSKLLARMQSAQIQSLPTYNRASFVAFLCLVKTRTSTGWDKTMQELLDLMDQDNSLAFANTYMQELCLWMHLKGLHSVDILKRPPHSLTGHPQTGTLEGWQNMPPMVSVTLRVPRSKLDPFIAETIKVGVTPPLHAILQSSPRAASQWQNMFAETQIGFGNLKAKGSRHSDSFEVEIEEDQLGWKGKSPMFISFYVPSWILLQEPCSATVSLAIPHSPTTTRTFASSLGHSLSIFTAKQEEVAHVYITKNQPHQSDVMSINGFYPEDVKNEVGPDRNSETTVTATVNEKTGQISSFATRVQILSEQSKALLRDGSEITQSLRSPFNYTLALKNGPSFNANFPAPVLDSTVRVRIARKSSYLELVADVAKSTDWSGLRSFMYPVFLDSGSPALWNMPHVNLSSLPTIDLTNPSSERLQWLRTHLPTMWSAPETALKFNPSLPAPPNTRARVDFKDGLFHMFLGFSGTAGPQASVYAIDCPEEKGVQMVVFVSKMLLDISNRTVVLDAAVLPLYTDLMPQILPALQDMANSTHSPKSIRTSKDELHLWKEALPAWTERCRSWSHKSNCEYTATGKIPLSIKFGERVLCSCGKGTVPTDFMPEFDGWKGLAKHCVRMAISPAFASALVEKPIDLSVLSSAHDTSGEDLNSCQVCGKDEDANGSGLRNCSRCHKAKYCSRDCQKADWKNHKKLCKADGN</sequence>
<dbReference type="Proteomes" id="UP000191612">
    <property type="component" value="Unassembled WGS sequence"/>
</dbReference>
<evidence type="ECO:0000259" key="5">
    <source>
        <dbReference type="PROSITE" id="PS50865"/>
    </source>
</evidence>
<gene>
    <name evidence="6" type="ORF">PENSOL_c056G11456</name>
</gene>
<organism evidence="6 7">
    <name type="scientific">Penicillium solitum</name>
    <dbReference type="NCBI Taxonomy" id="60172"/>
    <lineage>
        <taxon>Eukaryota</taxon>
        <taxon>Fungi</taxon>
        <taxon>Dikarya</taxon>
        <taxon>Ascomycota</taxon>
        <taxon>Pezizomycotina</taxon>
        <taxon>Eurotiomycetes</taxon>
        <taxon>Eurotiomycetidae</taxon>
        <taxon>Eurotiales</taxon>
        <taxon>Aspergillaceae</taxon>
        <taxon>Penicillium</taxon>
    </lineage>
</organism>
<name>A0A1V6QPZ5_9EURO</name>
<proteinExistence type="predicted"/>
<feature type="domain" description="MYND-type" evidence="5">
    <location>
        <begin position="1163"/>
        <end position="1205"/>
    </location>
</feature>
<dbReference type="Pfam" id="PF14737">
    <property type="entry name" value="DUF4470"/>
    <property type="match status" value="1"/>
</dbReference>
<evidence type="ECO:0000256" key="1">
    <source>
        <dbReference type="ARBA" id="ARBA00022723"/>
    </source>
</evidence>
<dbReference type="InterPro" id="IPR027974">
    <property type="entry name" value="DUF4470"/>
</dbReference>
<dbReference type="PANTHER" id="PTHR10237:SF14">
    <property type="entry name" value="MYND-TYPE DOMAIN-CONTAINING PROTEIN"/>
    <property type="match status" value="1"/>
</dbReference>
<keyword evidence="1" id="KW-0479">Metal-binding</keyword>
<reference evidence="7" key="1">
    <citation type="journal article" date="2017" name="Nat. Microbiol.">
        <title>Global analysis of biosynthetic gene clusters reveals vast potential of secondary metabolite production in Penicillium species.</title>
        <authorList>
            <person name="Nielsen J.C."/>
            <person name="Grijseels S."/>
            <person name="Prigent S."/>
            <person name="Ji B."/>
            <person name="Dainat J."/>
            <person name="Nielsen K.F."/>
            <person name="Frisvad J.C."/>
            <person name="Workman M."/>
            <person name="Nielsen J."/>
        </authorList>
    </citation>
    <scope>NUCLEOTIDE SEQUENCE [LARGE SCALE GENOMIC DNA]</scope>
    <source>
        <strain evidence="7">IBT 29525</strain>
    </source>
</reference>
<evidence type="ECO:0000256" key="2">
    <source>
        <dbReference type="ARBA" id="ARBA00022771"/>
    </source>
</evidence>
<evidence type="ECO:0000256" key="4">
    <source>
        <dbReference type="PROSITE-ProRule" id="PRU00134"/>
    </source>
</evidence>
<dbReference type="GO" id="GO:0008270">
    <property type="term" value="F:zinc ion binding"/>
    <property type="evidence" value="ECO:0007669"/>
    <property type="project" value="UniProtKB-KW"/>
</dbReference>
<dbReference type="PANTHER" id="PTHR10237">
    <property type="entry name" value="DEFORMED EPIDERMAL AUTOREGULATORY FACTOR 1 HOMOLOG SUPPRESSIN"/>
    <property type="match status" value="1"/>
</dbReference>
<evidence type="ECO:0000256" key="3">
    <source>
        <dbReference type="ARBA" id="ARBA00022833"/>
    </source>
</evidence>
<dbReference type="Gene3D" id="6.10.140.2220">
    <property type="match status" value="1"/>
</dbReference>
<comment type="caution">
    <text evidence="6">The sequence shown here is derived from an EMBL/GenBank/DDBJ whole genome shotgun (WGS) entry which is preliminary data.</text>
</comment>
<dbReference type="EMBL" id="MDYO01000056">
    <property type="protein sequence ID" value="OQD91268.1"/>
    <property type="molecule type" value="Genomic_DNA"/>
</dbReference>
<keyword evidence="7" id="KW-1185">Reference proteome</keyword>
<dbReference type="InterPro" id="IPR024119">
    <property type="entry name" value="TF_DEAF-1"/>
</dbReference>
<evidence type="ECO:0000313" key="7">
    <source>
        <dbReference type="Proteomes" id="UP000191612"/>
    </source>
</evidence>
<dbReference type="SUPFAM" id="SSF144232">
    <property type="entry name" value="HIT/MYND zinc finger-like"/>
    <property type="match status" value="1"/>
</dbReference>
<protein>
    <recommendedName>
        <fullName evidence="5">MYND-type domain-containing protein</fullName>
    </recommendedName>
</protein>
<dbReference type="PROSITE" id="PS01360">
    <property type="entry name" value="ZF_MYND_1"/>
    <property type="match status" value="1"/>
</dbReference>
<dbReference type="InterPro" id="IPR002893">
    <property type="entry name" value="Znf_MYND"/>
</dbReference>
<keyword evidence="2 4" id="KW-0863">Zinc-finger</keyword>